<evidence type="ECO:0000313" key="1">
    <source>
        <dbReference type="EMBL" id="VFU17437.1"/>
    </source>
</evidence>
<dbReference type="AlphaFoldDB" id="A0A485M6Y9"/>
<accession>A0A485M6Y9</accession>
<protein>
    <submittedName>
        <fullName evidence="1">Uncharacterized protein</fullName>
    </submittedName>
</protein>
<sequence>MKIDPNMMIGIVTGKRPGTGTPAAGGSAFEDILKDVQKADGPGVHHLQPIPGLDQPSPQKFNALNISEQALDMLDAYARALADPRRSLKDIAPMVEELSSLRSSVAQARSFLSDNDPLKGIMDDVESALNGEIMRFRRGDLTG</sequence>
<proteinExistence type="predicted"/>
<organism evidence="1">
    <name type="scientific">anaerobic digester metagenome</name>
    <dbReference type="NCBI Taxonomy" id="1263854"/>
    <lineage>
        <taxon>unclassified sequences</taxon>
        <taxon>metagenomes</taxon>
        <taxon>ecological metagenomes</taxon>
    </lineage>
</organism>
<gene>
    <name evidence="1" type="ORF">SCFA_660069</name>
</gene>
<reference evidence="1" key="1">
    <citation type="submission" date="2019-03" db="EMBL/GenBank/DDBJ databases">
        <authorList>
            <person name="Hao L."/>
        </authorList>
    </citation>
    <scope>NUCLEOTIDE SEQUENCE</scope>
</reference>
<dbReference type="EMBL" id="CAADRM010000132">
    <property type="protein sequence ID" value="VFU17437.1"/>
    <property type="molecule type" value="Genomic_DNA"/>
</dbReference>
<name>A0A485M6Y9_9ZZZZ</name>